<feature type="region of interest" description="Disordered" evidence="5">
    <location>
        <begin position="1422"/>
        <end position="1450"/>
    </location>
</feature>
<sequence>MNNEQPPNNQDHGGVWNNNEQENDRLSFEDSDRFSEGSLCSWSSEQESLCNNWRGWKKPNVNNNNSFIGNLPGRRQPEDVISLTELAARCVASYIPFELVEHVFPPVPEQLQLRIAFWSFPDNEEDIRLYSCLANSSADEFHRGEQLFKNKCVKDPLQIGFHLSATVSTTQPKNHFNVAVTFDRRRISSCNCTCTSSAYWCSHVVAVCLFRIHCPTKVSLRAPVSESLTRLQRDQLQKFAQYLISELPQQILPTAQRLLDELLSAQPTTINTVCGAPDPTAGASINDQTNWYLDEKTLHDNIAKILIKFCMPTPMVFSDVNYLTNSAPPAAAEWSSLLRPLRGREPEGMWNLLSIVREMYRRCDRNAIRLLEIITDECMAVDQILVWWFNIKLTLLVGYGSHSGGKHNNAHNNSNSMQHACASLCDEIVVLWRLAALNPGLAPDERDLLHAQFTTWHLKILDRVTKCTVASSSHNSRQQQNMRNDTELFTGFKPAIEACYLDWEDYPLPGITHTQDTNPMYHCPFACFKSESKNEGSSSGTTVHSSQAILQNNVKQFHSHSQNHHHSHHHQHMSAHNQAVAGPSTSSSQKNNRHRSYASSSQNSQSSSDSVNHLELNPNLNLSANDSKRTEDFGGNRSSVSSEGFCENEDEIDEPKKVIDDTMDSSNGMMCEESNDDGEKAASNVNNSLNPNDLVSPSSSNSLSSTSSSVESQKQPQSLLNTSEYDSNEPMPSTSGNVNYERRENSRRSSKDDSTSSDSQINEDFKGLKENDAREQSNDAQNTTNSSHHQSSVEGFQKPHIFHSQPPTHEVKMQMFSNLKPTEDAWDILFARAEGLHAHGHGRDACILAVRLAEQMLAHPPNLMIEIPPPPKRKGKKHVNPISHQVSVLASATLSKCAFLCTVLAENSEHYHIAFRVCLFGLEMPRPPASTKPLEVKLANQESDLLALLKKIPLGSMELKVIRERAEALRDGTLKTRGEALLPIMLASFIFEALVMPSVMGKENRLKVLCTSYRYPTDENLGFEAAVAALGLKANVSEAEHPLLCEGTRRQRGDLALTLLSYYRDEPRKICRIMEKLLDREIHSLIKTPLLPSYYSNNPPTRSQSSQMRLDVEVEQSYAGNEILNEFNGNSRPQSSTSAELENGMNAMNLNPIPGTSAIQPAASSTPPQSMMSNPITGTISRTKDLRYKGKRAYPSIPNQPSEASAHFMFELAKNVLTKGGGTSSTSLFTQANATNNSHDPHRALHMCAFQIGVYALGLHNCVSPNWLSRTYSSHVSWIMGQAMEIGAPAISFLIDTWEGHLTPPETAAMADRASSRGWDGNMVYPAAELALSVLPHAAALNPNEIQRAILQCKEQSDQMLERACITVEKAAKGGGVYPEVLFQVAKYWYELYLRNTPGGELEPEEQNDYFNVNLMSLQLDEQQQQQPTVAPPGPQPNPQQPYPPPQIPIAQMGMPTYAPYAPYPCQQIYQNLPYHTPNQMQMYISPSQFTYPPPAHNPNNPTAAYVQPQIPPQFQMAHPQSSQSYQPMPTGPQQFPQMPVQVPTGPPNGPNQIGYFGNPPPSVNVNAGMQAPQPGAPNMVRPQMVVFPPPQAGTSGSSMNVRHRHQFSPTQLRYLLQAYNVGMLALETLARRVHDDRPQQKYARNPPYGDDVKWLLRISKRLGTQYLHQFCVCAVNSIVSPFILHEVAIESAHYLARNNSNNSALVMQHLRTALLPLVQKCQQMYIQCIHTKLYHLTVADYEEFTNTILSARAAFQITPEGHNQFKDWIQSIRRSKSCKKELWTQINAAMQNQTK</sequence>
<evidence type="ECO:0000313" key="7">
    <source>
        <dbReference type="EMBL" id="KAG5684845.1"/>
    </source>
</evidence>
<dbReference type="InterPro" id="IPR007527">
    <property type="entry name" value="Znf_SWIM"/>
</dbReference>
<accession>A0A9J6CS33</accession>
<feature type="compositionally biased region" description="Basic and acidic residues" evidence="5">
    <location>
        <begin position="740"/>
        <end position="754"/>
    </location>
</feature>
<dbReference type="PROSITE" id="PS50966">
    <property type="entry name" value="ZF_SWIM"/>
    <property type="match status" value="1"/>
</dbReference>
<feature type="compositionally biased region" description="Polar residues" evidence="5">
    <location>
        <begin position="778"/>
        <end position="794"/>
    </location>
</feature>
<dbReference type="InterPro" id="IPR048370">
    <property type="entry name" value="ZSWIM4-8_C"/>
</dbReference>
<proteinExistence type="predicted"/>
<evidence type="ECO:0000256" key="1">
    <source>
        <dbReference type="ARBA" id="ARBA00022723"/>
    </source>
</evidence>
<feature type="domain" description="SWIM-type" evidence="6">
    <location>
        <begin position="176"/>
        <end position="212"/>
    </location>
</feature>
<feature type="region of interest" description="Disordered" evidence="5">
    <location>
        <begin position="1"/>
        <end position="28"/>
    </location>
</feature>
<keyword evidence="1" id="KW-0479">Metal-binding</keyword>
<dbReference type="PANTHER" id="PTHR22619">
    <property type="entry name" value="ZINC FINGER SWIM DOMAIN CONTAINING PROTEIN 4, 5, 6"/>
    <property type="match status" value="1"/>
</dbReference>
<dbReference type="Pfam" id="PF04434">
    <property type="entry name" value="SWIM"/>
    <property type="match status" value="1"/>
</dbReference>
<dbReference type="Proteomes" id="UP001107558">
    <property type="component" value="Chromosome 1"/>
</dbReference>
<dbReference type="InterPro" id="IPR057945">
    <property type="entry name" value="TPR_ZSWIM8"/>
</dbReference>
<evidence type="ECO:0000256" key="5">
    <source>
        <dbReference type="SAM" id="MobiDB-lite"/>
    </source>
</evidence>
<feature type="compositionally biased region" description="Basic and acidic residues" evidence="5">
    <location>
        <begin position="763"/>
        <end position="777"/>
    </location>
</feature>
<feature type="compositionally biased region" description="Polar residues" evidence="5">
    <location>
        <begin position="713"/>
        <end position="738"/>
    </location>
</feature>
<gene>
    <name evidence="7" type="ORF">PVAND_014056</name>
</gene>
<keyword evidence="2 4" id="KW-0863">Zinc-finger</keyword>
<dbReference type="GO" id="GO:0008270">
    <property type="term" value="F:zinc ion binding"/>
    <property type="evidence" value="ECO:0007669"/>
    <property type="project" value="UniProtKB-KW"/>
</dbReference>
<protein>
    <recommendedName>
        <fullName evidence="6">SWIM-type domain-containing protein</fullName>
    </recommendedName>
</protein>
<comment type="caution">
    <text evidence="7">The sequence shown here is derived from an EMBL/GenBank/DDBJ whole genome shotgun (WGS) entry which is preliminary data.</text>
</comment>
<feature type="compositionally biased region" description="Pro residues" evidence="5">
    <location>
        <begin position="1430"/>
        <end position="1448"/>
    </location>
</feature>
<evidence type="ECO:0000256" key="2">
    <source>
        <dbReference type="ARBA" id="ARBA00022771"/>
    </source>
</evidence>
<feature type="compositionally biased region" description="Polar residues" evidence="5">
    <location>
        <begin position="1157"/>
        <end position="1177"/>
    </location>
</feature>
<feature type="region of interest" description="Disordered" evidence="5">
    <location>
        <begin position="557"/>
        <end position="804"/>
    </location>
</feature>
<feature type="region of interest" description="Disordered" evidence="5">
    <location>
        <begin position="1156"/>
        <end position="1177"/>
    </location>
</feature>
<dbReference type="EMBL" id="JADBJN010000001">
    <property type="protein sequence ID" value="KAG5684845.1"/>
    <property type="molecule type" value="Genomic_DNA"/>
</dbReference>
<feature type="compositionally biased region" description="Basic residues" evidence="5">
    <location>
        <begin position="557"/>
        <end position="573"/>
    </location>
</feature>
<evidence type="ECO:0000256" key="4">
    <source>
        <dbReference type="PROSITE-ProRule" id="PRU00325"/>
    </source>
</evidence>
<reference evidence="7" key="1">
    <citation type="submission" date="2021-03" db="EMBL/GenBank/DDBJ databases">
        <title>Chromosome level genome of the anhydrobiotic midge Polypedilum vanderplanki.</title>
        <authorList>
            <person name="Yoshida Y."/>
            <person name="Kikawada T."/>
            <person name="Gusev O."/>
        </authorList>
    </citation>
    <scope>NUCLEOTIDE SEQUENCE</scope>
    <source>
        <strain evidence="7">NIAS01</strain>
        <tissue evidence="7">Whole body or cell culture</tissue>
    </source>
</reference>
<dbReference type="OrthoDB" id="10013584at2759"/>
<keyword evidence="3" id="KW-0862">Zinc</keyword>
<organism evidence="7 8">
    <name type="scientific">Polypedilum vanderplanki</name>
    <name type="common">Sleeping chironomid midge</name>
    <dbReference type="NCBI Taxonomy" id="319348"/>
    <lineage>
        <taxon>Eukaryota</taxon>
        <taxon>Metazoa</taxon>
        <taxon>Ecdysozoa</taxon>
        <taxon>Arthropoda</taxon>
        <taxon>Hexapoda</taxon>
        <taxon>Insecta</taxon>
        <taxon>Pterygota</taxon>
        <taxon>Neoptera</taxon>
        <taxon>Endopterygota</taxon>
        <taxon>Diptera</taxon>
        <taxon>Nematocera</taxon>
        <taxon>Chironomoidea</taxon>
        <taxon>Chironomidae</taxon>
        <taxon>Chironominae</taxon>
        <taxon>Polypedilum</taxon>
        <taxon>Polypedilum</taxon>
    </lineage>
</organism>
<dbReference type="PANTHER" id="PTHR22619:SF1">
    <property type="entry name" value="ZINC FINGER SWIM DOMAIN-CONTAINING PROTEIN 8"/>
    <property type="match status" value="1"/>
</dbReference>
<evidence type="ECO:0000259" key="6">
    <source>
        <dbReference type="PROSITE" id="PS50966"/>
    </source>
</evidence>
<name>A0A9J6CS33_POLVA</name>
<dbReference type="Pfam" id="PF21055">
    <property type="entry name" value="ZSWIM4-8_C"/>
    <property type="match status" value="1"/>
</dbReference>
<keyword evidence="8" id="KW-1185">Reference proteome</keyword>
<feature type="compositionally biased region" description="Low complexity" evidence="5">
    <location>
        <begin position="683"/>
        <end position="712"/>
    </location>
</feature>
<feature type="compositionally biased region" description="Low complexity" evidence="5">
    <location>
        <begin position="597"/>
        <end position="610"/>
    </location>
</feature>
<dbReference type="GO" id="GO:0031462">
    <property type="term" value="C:Cul2-RING ubiquitin ligase complex"/>
    <property type="evidence" value="ECO:0007669"/>
    <property type="project" value="TreeGrafter"/>
</dbReference>
<feature type="compositionally biased region" description="Polar residues" evidence="5">
    <location>
        <begin position="1"/>
        <end position="20"/>
    </location>
</feature>
<evidence type="ECO:0000313" key="8">
    <source>
        <dbReference type="Proteomes" id="UP001107558"/>
    </source>
</evidence>
<evidence type="ECO:0000256" key="3">
    <source>
        <dbReference type="ARBA" id="ARBA00022833"/>
    </source>
</evidence>
<dbReference type="Pfam" id="PF25572">
    <property type="entry name" value="TPR_ZSWIM8"/>
    <property type="match status" value="1"/>
</dbReference>